<dbReference type="InterPro" id="IPR012337">
    <property type="entry name" value="RNaseH-like_sf"/>
</dbReference>
<name>A0A481ZD17_9VIRU</name>
<dbReference type="EMBL" id="MK500598">
    <property type="protein sequence ID" value="QBK93566.1"/>
    <property type="molecule type" value="Genomic_DNA"/>
</dbReference>
<proteinExistence type="predicted"/>
<protein>
    <submittedName>
        <fullName evidence="1">Holliday junction resolvase</fullName>
    </submittedName>
</protein>
<dbReference type="SUPFAM" id="SSF53098">
    <property type="entry name" value="Ribonuclease H-like"/>
    <property type="match status" value="1"/>
</dbReference>
<reference evidence="1" key="1">
    <citation type="journal article" date="2019" name="MBio">
        <title>Virus Genomes from Deep Sea Sediments Expand the Ocean Megavirome and Support Independent Origins of Viral Gigantism.</title>
        <authorList>
            <person name="Backstrom D."/>
            <person name="Yutin N."/>
            <person name="Jorgensen S.L."/>
            <person name="Dharamshi J."/>
            <person name="Homa F."/>
            <person name="Zaremba-Niedwiedzka K."/>
            <person name="Spang A."/>
            <person name="Wolf Y.I."/>
            <person name="Koonin E.V."/>
            <person name="Ettema T.J."/>
        </authorList>
    </citation>
    <scope>NUCLEOTIDE SEQUENCE</scope>
</reference>
<organism evidence="1">
    <name type="scientific">Pithovirus LCPAC404</name>
    <dbReference type="NCBI Taxonomy" id="2506597"/>
    <lineage>
        <taxon>Viruses</taxon>
        <taxon>Pithoviruses</taxon>
    </lineage>
</organism>
<sequence length="190" mass="22443">MTSYTYCKSSFNPFELEYINVVSVDPGIKSMCIMIEKRCMDTESDNPPDVLFLKIWNIGEMKEDISVLISRLTKMLDDNIAILKTCNIFLVERQMMGKKMIRICQHILTYFTMFTRKLVHPYVVIELDSRLRLKGKPRKINSKVWSIDKVIQLLNDRHDMETLKIVERQKAKQKSDMCDAILQSEMYFRI</sequence>
<gene>
    <name evidence="1" type="ORF">LCPAC404_02700</name>
</gene>
<accession>A0A481ZD17</accession>
<evidence type="ECO:0000313" key="1">
    <source>
        <dbReference type="EMBL" id="QBK93566.1"/>
    </source>
</evidence>